<evidence type="ECO:0000313" key="2">
    <source>
        <dbReference type="Proteomes" id="UP000289437"/>
    </source>
</evidence>
<name>A0A4Q0SY69_9BACT</name>
<sequence>MGVSARLETRLHNDADAMVLALSTAASWLQSPFLLVVRLYWGWQFAQTGWGKLHNLQKTMDFFDSPDIRFPRRTRILSRALNWLAAPF</sequence>
<protein>
    <submittedName>
        <fullName evidence="1">DoxX</fullName>
    </submittedName>
</protein>
<comment type="caution">
    <text evidence="1">The sequence shown here is derived from an EMBL/GenBank/DDBJ whole genome shotgun (WGS) entry which is preliminary data.</text>
</comment>
<reference evidence="2" key="2">
    <citation type="submission" date="2019-02" db="EMBL/GenBank/DDBJ databases">
        <title>Granulicella sibirica sp. nov., a psychrotolerant acidobacterium isolated from an organic soil layer in forested tundra, West Siberia.</title>
        <authorList>
            <person name="Oshkin I.Y."/>
            <person name="Kulichevskaya I.S."/>
            <person name="Rijpstra W.I.C."/>
            <person name="Sinninghe Damste J.S."/>
            <person name="Rakitin A.L."/>
            <person name="Ravin N.V."/>
            <person name="Dedysh S.N."/>
        </authorList>
    </citation>
    <scope>NUCLEOTIDE SEQUENCE [LARGE SCALE GENOMIC DNA]</scope>
    <source>
        <strain evidence="2">AF10</strain>
    </source>
</reference>
<dbReference type="EMBL" id="RDSM01000005">
    <property type="protein sequence ID" value="RXH54121.1"/>
    <property type="molecule type" value="Genomic_DNA"/>
</dbReference>
<gene>
    <name evidence="1" type="ORF">GRAN_4772</name>
</gene>
<reference evidence="1 2" key="1">
    <citation type="submission" date="2018-11" db="EMBL/GenBank/DDBJ databases">
        <authorList>
            <person name="Mardanov A.V."/>
            <person name="Ravin N.V."/>
            <person name="Dedysh S.N."/>
        </authorList>
    </citation>
    <scope>NUCLEOTIDE SEQUENCE [LARGE SCALE GENOMIC DNA]</scope>
    <source>
        <strain evidence="1 2">AF10</strain>
    </source>
</reference>
<evidence type="ECO:0000313" key="1">
    <source>
        <dbReference type="EMBL" id="RXH54121.1"/>
    </source>
</evidence>
<accession>A0A4Q0SY69</accession>
<organism evidence="1 2">
    <name type="scientific">Granulicella sibirica</name>
    <dbReference type="NCBI Taxonomy" id="2479048"/>
    <lineage>
        <taxon>Bacteria</taxon>
        <taxon>Pseudomonadati</taxon>
        <taxon>Acidobacteriota</taxon>
        <taxon>Terriglobia</taxon>
        <taxon>Terriglobales</taxon>
        <taxon>Acidobacteriaceae</taxon>
        <taxon>Granulicella</taxon>
    </lineage>
</organism>
<dbReference type="Proteomes" id="UP000289437">
    <property type="component" value="Unassembled WGS sequence"/>
</dbReference>
<dbReference type="AlphaFoldDB" id="A0A4Q0SY69"/>
<proteinExistence type="predicted"/>
<keyword evidence="2" id="KW-1185">Reference proteome</keyword>